<feature type="transmembrane region" description="Helical" evidence="5">
    <location>
        <begin position="215"/>
        <end position="232"/>
    </location>
</feature>
<dbReference type="InterPro" id="IPR007016">
    <property type="entry name" value="O-antigen_ligase-rel_domated"/>
</dbReference>
<dbReference type="OrthoDB" id="695378at2"/>
<keyword evidence="7" id="KW-0436">Ligase</keyword>
<evidence type="ECO:0000313" key="7">
    <source>
        <dbReference type="EMBL" id="SHJ38604.1"/>
    </source>
</evidence>
<feature type="transmembrane region" description="Helical" evidence="5">
    <location>
        <begin position="303"/>
        <end position="323"/>
    </location>
</feature>
<evidence type="ECO:0000256" key="3">
    <source>
        <dbReference type="ARBA" id="ARBA00022989"/>
    </source>
</evidence>
<feature type="transmembrane region" description="Helical" evidence="5">
    <location>
        <begin position="179"/>
        <end position="203"/>
    </location>
</feature>
<name>A0A1M6IW55_9FLAO</name>
<keyword evidence="4 5" id="KW-0472">Membrane</keyword>
<dbReference type="GO" id="GO:0016874">
    <property type="term" value="F:ligase activity"/>
    <property type="evidence" value="ECO:0007669"/>
    <property type="project" value="UniProtKB-KW"/>
</dbReference>
<feature type="transmembrane region" description="Helical" evidence="5">
    <location>
        <begin position="12"/>
        <end position="30"/>
    </location>
</feature>
<evidence type="ECO:0000256" key="2">
    <source>
        <dbReference type="ARBA" id="ARBA00022692"/>
    </source>
</evidence>
<dbReference type="PANTHER" id="PTHR37422">
    <property type="entry name" value="TEICHURONIC ACID BIOSYNTHESIS PROTEIN TUAE"/>
    <property type="match status" value="1"/>
</dbReference>
<dbReference type="Pfam" id="PF04932">
    <property type="entry name" value="Wzy_C"/>
    <property type="match status" value="1"/>
</dbReference>
<reference evidence="8" key="1">
    <citation type="submission" date="2016-11" db="EMBL/GenBank/DDBJ databases">
        <authorList>
            <person name="Varghese N."/>
            <person name="Submissions S."/>
        </authorList>
    </citation>
    <scope>NUCLEOTIDE SEQUENCE [LARGE SCALE GENOMIC DNA]</scope>
    <source>
        <strain evidence="8">DSM 19858</strain>
    </source>
</reference>
<protein>
    <submittedName>
        <fullName evidence="7">O-antigen ligase</fullName>
    </submittedName>
</protein>
<sequence length="384" mass="43697">MMEGHLSPYNKILKYSTLALIILNIPGFVLKYMNPVLSSVLSYLSFGLLILFFITNKRGNINKWLIIIGVTYFIFGSLSGQSYIPPLMVFLVFWIKYFIIIICGNELAKRTSTKELTLFLLIGALSIILQIFLFNNPLKDYGRYSGFYLNPNSGGFICILGYALSYSIKNKKFRFFAQWTFTLMGLLTFSRTFILLWVIINLVSIKISINNVNKLLLGVGLLFTLFAYNSFLPVKNVRLTQLTATLSGDANAAKDLNEGSRLETWGHFYDFILEKPVFGHGFESFGGGGLGGFLGVHNTYLKVLGEAGIIPFFLLIFYFIYLIKRSYKDFYKAPHLFFMSICLASLLATNHNFFTDGYLIFMALWIYTAINSEVKKLILIDKKT</sequence>
<dbReference type="Proteomes" id="UP000184543">
    <property type="component" value="Unassembled WGS sequence"/>
</dbReference>
<dbReference type="AlphaFoldDB" id="A0A1M6IW55"/>
<feature type="transmembrane region" description="Helical" evidence="5">
    <location>
        <begin position="36"/>
        <end position="54"/>
    </location>
</feature>
<dbReference type="STRING" id="192903.SAMN04488513_104140"/>
<feature type="transmembrane region" description="Helical" evidence="5">
    <location>
        <begin position="116"/>
        <end position="134"/>
    </location>
</feature>
<dbReference type="RefSeq" id="WP_139278111.1">
    <property type="nucleotide sequence ID" value="NZ_FQYU01000004.1"/>
</dbReference>
<evidence type="ECO:0000256" key="5">
    <source>
        <dbReference type="SAM" id="Phobius"/>
    </source>
</evidence>
<evidence type="ECO:0000256" key="1">
    <source>
        <dbReference type="ARBA" id="ARBA00004141"/>
    </source>
</evidence>
<dbReference type="EMBL" id="FQYU01000004">
    <property type="protein sequence ID" value="SHJ38604.1"/>
    <property type="molecule type" value="Genomic_DNA"/>
</dbReference>
<keyword evidence="2 5" id="KW-0812">Transmembrane</keyword>
<evidence type="ECO:0000259" key="6">
    <source>
        <dbReference type="Pfam" id="PF04932"/>
    </source>
</evidence>
<evidence type="ECO:0000313" key="8">
    <source>
        <dbReference type="Proteomes" id="UP000184543"/>
    </source>
</evidence>
<dbReference type="GO" id="GO:0016020">
    <property type="term" value="C:membrane"/>
    <property type="evidence" value="ECO:0007669"/>
    <property type="project" value="UniProtKB-SubCell"/>
</dbReference>
<feature type="transmembrane region" description="Helical" evidence="5">
    <location>
        <begin position="61"/>
        <end position="78"/>
    </location>
</feature>
<dbReference type="PANTHER" id="PTHR37422:SF17">
    <property type="entry name" value="O-ANTIGEN LIGASE"/>
    <property type="match status" value="1"/>
</dbReference>
<gene>
    <name evidence="7" type="ORF">SAMN04488513_104140</name>
</gene>
<feature type="domain" description="O-antigen ligase-related" evidence="6">
    <location>
        <begin position="179"/>
        <end position="315"/>
    </location>
</feature>
<organism evidence="7 8">
    <name type="scientific">Pseudozobellia thermophila</name>
    <dbReference type="NCBI Taxonomy" id="192903"/>
    <lineage>
        <taxon>Bacteria</taxon>
        <taxon>Pseudomonadati</taxon>
        <taxon>Bacteroidota</taxon>
        <taxon>Flavobacteriia</taxon>
        <taxon>Flavobacteriales</taxon>
        <taxon>Flavobacteriaceae</taxon>
        <taxon>Pseudozobellia</taxon>
    </lineage>
</organism>
<feature type="transmembrane region" description="Helical" evidence="5">
    <location>
        <begin position="84"/>
        <end position="104"/>
    </location>
</feature>
<proteinExistence type="predicted"/>
<comment type="subcellular location">
    <subcellularLocation>
        <location evidence="1">Membrane</location>
        <topology evidence="1">Multi-pass membrane protein</topology>
    </subcellularLocation>
</comment>
<feature type="transmembrane region" description="Helical" evidence="5">
    <location>
        <begin position="335"/>
        <end position="351"/>
    </location>
</feature>
<accession>A0A1M6IW55</accession>
<keyword evidence="3 5" id="KW-1133">Transmembrane helix</keyword>
<keyword evidence="8" id="KW-1185">Reference proteome</keyword>
<dbReference type="InterPro" id="IPR051533">
    <property type="entry name" value="WaaL-like"/>
</dbReference>
<evidence type="ECO:0000256" key="4">
    <source>
        <dbReference type="ARBA" id="ARBA00023136"/>
    </source>
</evidence>